<dbReference type="NCBIfam" id="NF006050">
    <property type="entry name" value="PRK08197.1"/>
    <property type="match status" value="1"/>
</dbReference>
<protein>
    <submittedName>
        <fullName evidence="5">Threonine synthase</fullName>
        <ecNumber evidence="5">4.2.3.1</ecNumber>
    </submittedName>
</protein>
<evidence type="ECO:0000313" key="5">
    <source>
        <dbReference type="EMBL" id="ASS74750.1"/>
    </source>
</evidence>
<dbReference type="GO" id="GO:0004795">
    <property type="term" value="F:threonine synthase activity"/>
    <property type="evidence" value="ECO:0007669"/>
    <property type="project" value="UniProtKB-EC"/>
</dbReference>
<dbReference type="PANTHER" id="PTHR48078:SF6">
    <property type="entry name" value="L-THREONINE DEHYDRATASE CATABOLIC TDCB"/>
    <property type="match status" value="1"/>
</dbReference>
<proteinExistence type="predicted"/>
<dbReference type="InterPro" id="IPR036052">
    <property type="entry name" value="TrpB-like_PALP_sf"/>
</dbReference>
<dbReference type="PANTHER" id="PTHR48078">
    <property type="entry name" value="THREONINE DEHYDRATASE, MITOCHONDRIAL-RELATED"/>
    <property type="match status" value="1"/>
</dbReference>
<dbReference type="EC" id="4.2.3.1" evidence="5"/>
<comment type="cofactor">
    <cofactor evidence="1">
        <name>pyridoxal 5'-phosphate</name>
        <dbReference type="ChEBI" id="CHEBI:597326"/>
    </cofactor>
</comment>
<sequence length="406" mass="43765">MTTNSFMTHLECSKCGVIHDADHLQQLCKECAAPLLVRYDLQAAASNLKKEDLLRRPANLWRYKELLPVRDEQNIVSFGEGMTPIFTAPRAGEKAGVPHLYIKDEGILPTGTFKARGAAVGVSKAKELGVQALAMPTNGNAGGAWALYSARAGIEAYIVMPQDAPTITRNETAISGAHLYLVNGVISDAGKIVGKAVPERGWFDASTLKEPYRIEGKKTMGYEIAEQFDWEVPDVILYPTGGGVGLIAIYKALKELQAMGWIGEKMPRLVSVQASGCAPIVKAWQEGKQESEFWKDSATVAFGVNVPKALGDFLVLEAVYNTDGCAIAIDDADTLRAQQILAELDGAFICPEGAALYAAVEQLKAQGWLSGEEKVLLLNTGAGLKYPNTVQVNPPLLQPGDELPHN</sequence>
<dbReference type="AlphaFoldDB" id="A0A223CZG1"/>
<dbReference type="Pfam" id="PF00291">
    <property type="entry name" value="PALP"/>
    <property type="match status" value="1"/>
</dbReference>
<evidence type="ECO:0000256" key="1">
    <source>
        <dbReference type="ARBA" id="ARBA00001933"/>
    </source>
</evidence>
<organism evidence="5 6">
    <name type="scientific">Tumebacillus algifaecis</name>
    <dbReference type="NCBI Taxonomy" id="1214604"/>
    <lineage>
        <taxon>Bacteria</taxon>
        <taxon>Bacillati</taxon>
        <taxon>Bacillota</taxon>
        <taxon>Bacilli</taxon>
        <taxon>Bacillales</taxon>
        <taxon>Alicyclobacillaceae</taxon>
        <taxon>Tumebacillus</taxon>
    </lineage>
</organism>
<name>A0A223CZG1_9BACL</name>
<dbReference type="SUPFAM" id="SSF53686">
    <property type="entry name" value="Tryptophan synthase beta subunit-like PLP-dependent enzymes"/>
    <property type="match status" value="1"/>
</dbReference>
<evidence type="ECO:0000256" key="2">
    <source>
        <dbReference type="ARBA" id="ARBA00022898"/>
    </source>
</evidence>
<dbReference type="InterPro" id="IPR001926">
    <property type="entry name" value="TrpB-like_PALP"/>
</dbReference>
<dbReference type="KEGG" id="tab:CIG75_07020"/>
<evidence type="ECO:0000259" key="4">
    <source>
        <dbReference type="Pfam" id="PF00291"/>
    </source>
</evidence>
<dbReference type="EMBL" id="CP022657">
    <property type="protein sequence ID" value="ASS74750.1"/>
    <property type="molecule type" value="Genomic_DNA"/>
</dbReference>
<dbReference type="CDD" id="cd01563">
    <property type="entry name" value="Thr-synth_1"/>
    <property type="match status" value="1"/>
</dbReference>
<gene>
    <name evidence="5" type="ORF">CIG75_07020</name>
</gene>
<reference evidence="5 6" key="1">
    <citation type="journal article" date="2015" name="Int. J. Syst. Evol. Microbiol.">
        <title>Tumebacillus algifaecis sp. nov., isolated from decomposing algal scum.</title>
        <authorList>
            <person name="Wu Y.F."/>
            <person name="Zhang B."/>
            <person name="Xing P."/>
            <person name="Wu Q.L."/>
            <person name="Liu S.J."/>
        </authorList>
    </citation>
    <scope>NUCLEOTIDE SEQUENCE [LARGE SCALE GENOMIC DNA]</scope>
    <source>
        <strain evidence="5 6">THMBR28</strain>
    </source>
</reference>
<dbReference type="Proteomes" id="UP000214688">
    <property type="component" value="Chromosome"/>
</dbReference>
<dbReference type="OrthoDB" id="9778118at2"/>
<feature type="domain" description="Tryptophan synthase beta chain-like PALP" evidence="4">
    <location>
        <begin position="76"/>
        <end position="381"/>
    </location>
</feature>
<keyword evidence="2" id="KW-0663">Pyridoxal phosphate</keyword>
<dbReference type="GO" id="GO:0009097">
    <property type="term" value="P:isoleucine biosynthetic process"/>
    <property type="evidence" value="ECO:0007669"/>
    <property type="project" value="TreeGrafter"/>
</dbReference>
<keyword evidence="3 5" id="KW-0456">Lyase</keyword>
<dbReference type="GO" id="GO:0006565">
    <property type="term" value="P:L-serine catabolic process"/>
    <property type="evidence" value="ECO:0007669"/>
    <property type="project" value="TreeGrafter"/>
</dbReference>
<dbReference type="GO" id="GO:0004794">
    <property type="term" value="F:threonine deaminase activity"/>
    <property type="evidence" value="ECO:0007669"/>
    <property type="project" value="TreeGrafter"/>
</dbReference>
<dbReference type="GO" id="GO:0003941">
    <property type="term" value="F:L-serine ammonia-lyase activity"/>
    <property type="evidence" value="ECO:0007669"/>
    <property type="project" value="TreeGrafter"/>
</dbReference>
<dbReference type="InterPro" id="IPR050147">
    <property type="entry name" value="Ser/Thr_Dehydratase"/>
</dbReference>
<dbReference type="GO" id="GO:0006567">
    <property type="term" value="P:L-threonine catabolic process"/>
    <property type="evidence" value="ECO:0007669"/>
    <property type="project" value="TreeGrafter"/>
</dbReference>
<accession>A0A223CZG1</accession>
<evidence type="ECO:0000256" key="3">
    <source>
        <dbReference type="ARBA" id="ARBA00023239"/>
    </source>
</evidence>
<dbReference type="Gene3D" id="3.40.50.1100">
    <property type="match status" value="2"/>
</dbReference>
<dbReference type="RefSeq" id="WP_094236000.1">
    <property type="nucleotide sequence ID" value="NZ_CP022657.1"/>
</dbReference>
<evidence type="ECO:0000313" key="6">
    <source>
        <dbReference type="Proteomes" id="UP000214688"/>
    </source>
</evidence>
<keyword evidence="6" id="KW-1185">Reference proteome</keyword>